<dbReference type="Proteomes" id="UP000048984">
    <property type="component" value="Unassembled WGS sequence"/>
</dbReference>
<sequence>MPATSTNEDFVDAWERWHGGLRPLGFMMRWAEAPHWVRIHSLPESRRYPADAADRAELLRRQNAVAGDLLREGGAAFLVQSFWEAPDGGTPDTVVARRAAAVSRWGLSVAFDFIVDEDPDQPIRWTVMARPVTWHSGAFDPLLLLVAAGDEAPTLFMSADTGAVFAPYDGGADLFWPDAAAQAAARERYRPWLSAHPHGL</sequence>
<dbReference type="Pfam" id="PF13021">
    <property type="entry name" value="DUF3885"/>
    <property type="match status" value="1"/>
</dbReference>
<protein>
    <recommendedName>
        <fullName evidence="1">DUF3885 domain-containing protein</fullName>
    </recommendedName>
</protein>
<proteinExistence type="predicted"/>
<feature type="domain" description="DUF3885" evidence="1">
    <location>
        <begin position="26"/>
        <end position="197"/>
    </location>
</feature>
<accession>A0A0P6WA79</accession>
<gene>
    <name evidence="2" type="ORF">ABB55_18665</name>
</gene>
<evidence type="ECO:0000313" key="3">
    <source>
        <dbReference type="Proteomes" id="UP000048984"/>
    </source>
</evidence>
<reference evidence="2 3" key="2">
    <citation type="submission" date="2015-10" db="EMBL/GenBank/DDBJ databases">
        <title>Draft Genome Sequence of Prosthecomicrobium hirschii ATCC 27832.</title>
        <authorList>
            <person name="Daniel J."/>
            <person name="Givan S.A."/>
            <person name="Brun Y.V."/>
            <person name="Brown P.J."/>
        </authorList>
    </citation>
    <scope>NUCLEOTIDE SEQUENCE [LARGE SCALE GENOMIC DNA]</scope>
    <source>
        <strain evidence="2 3">16</strain>
    </source>
</reference>
<comment type="caution">
    <text evidence="2">The sequence shown here is derived from an EMBL/GenBank/DDBJ whole genome shotgun (WGS) entry which is preliminary data.</text>
</comment>
<evidence type="ECO:0000259" key="1">
    <source>
        <dbReference type="Pfam" id="PF13021"/>
    </source>
</evidence>
<dbReference type="EMBL" id="LJYW01000001">
    <property type="protein sequence ID" value="KPL53984.1"/>
    <property type="molecule type" value="Genomic_DNA"/>
</dbReference>
<keyword evidence="3" id="KW-1185">Reference proteome</keyword>
<organism evidence="2 3">
    <name type="scientific">Prosthecodimorpha hirschii</name>
    <dbReference type="NCBI Taxonomy" id="665126"/>
    <lineage>
        <taxon>Bacteria</taxon>
        <taxon>Pseudomonadati</taxon>
        <taxon>Pseudomonadota</taxon>
        <taxon>Alphaproteobacteria</taxon>
        <taxon>Hyphomicrobiales</taxon>
        <taxon>Ancalomicrobiaceae</taxon>
        <taxon>Prosthecodimorpha</taxon>
    </lineage>
</organism>
<evidence type="ECO:0000313" key="2">
    <source>
        <dbReference type="EMBL" id="KPL53984.1"/>
    </source>
</evidence>
<dbReference type="InterPro" id="IPR024976">
    <property type="entry name" value="DUF3885"/>
</dbReference>
<reference evidence="2 3" key="1">
    <citation type="submission" date="2015-09" db="EMBL/GenBank/DDBJ databases">
        <authorList>
            <person name="Jackson K.R."/>
            <person name="Lunt B.L."/>
            <person name="Fisher J.N.B."/>
            <person name="Gardner A.V."/>
            <person name="Bailey M.E."/>
            <person name="Deus L.M."/>
            <person name="Earl A.S."/>
            <person name="Gibby P.D."/>
            <person name="Hartmann K.A."/>
            <person name="Liu J.E."/>
            <person name="Manci A.M."/>
            <person name="Nielsen D.A."/>
            <person name="Solomon M.B."/>
            <person name="Breakwell D.P."/>
            <person name="Burnett S.H."/>
            <person name="Grose J.H."/>
        </authorList>
    </citation>
    <scope>NUCLEOTIDE SEQUENCE [LARGE SCALE GENOMIC DNA]</scope>
    <source>
        <strain evidence="2 3">16</strain>
    </source>
</reference>
<dbReference type="AlphaFoldDB" id="A0A0P6WA79"/>
<name>A0A0P6WA79_9HYPH</name>